<dbReference type="Pfam" id="PF02604">
    <property type="entry name" value="PhdYeFM_antitox"/>
    <property type="match status" value="1"/>
</dbReference>
<dbReference type="RefSeq" id="WP_068347866.1">
    <property type="nucleotide sequence ID" value="NZ_JFHK01000015.1"/>
</dbReference>
<dbReference type="InterPro" id="IPR006442">
    <property type="entry name" value="Antitoxin_Phd/YefM"/>
</dbReference>
<feature type="region of interest" description="Disordered" evidence="3">
    <location>
        <begin position="68"/>
        <end position="91"/>
    </location>
</feature>
<dbReference type="AlphaFoldDB" id="A0A176K0T3"/>
<evidence type="ECO:0000313" key="5">
    <source>
        <dbReference type="Proteomes" id="UP000077339"/>
    </source>
</evidence>
<evidence type="ECO:0000256" key="3">
    <source>
        <dbReference type="SAM" id="MobiDB-lite"/>
    </source>
</evidence>
<gene>
    <name evidence="4" type="ORF">AT15_01150</name>
</gene>
<dbReference type="InterPro" id="IPR036165">
    <property type="entry name" value="YefM-like_sf"/>
</dbReference>
<feature type="compositionally biased region" description="Basic and acidic residues" evidence="3">
    <location>
        <begin position="74"/>
        <end position="91"/>
    </location>
</feature>
<evidence type="ECO:0000313" key="4">
    <source>
        <dbReference type="EMBL" id="OAA30151.1"/>
    </source>
</evidence>
<comment type="caution">
    <text evidence="4">The sequence shown here is derived from an EMBL/GenBank/DDBJ whole genome shotgun (WGS) entry which is preliminary data.</text>
</comment>
<sequence length="91" mass="10332">MKFIPSRELRSNPSKLWKILDDEEIVITSKGKPKAIMIKAGDDVEALLKLIDQSLAQFAVEKMRLSSMKSGKSKLSDKEIEDEISKARREL</sequence>
<comment type="function">
    <text evidence="2">Antitoxin component of a type II toxin-antitoxin (TA) system.</text>
</comment>
<accession>A0A176K0T3</accession>
<evidence type="ECO:0000256" key="1">
    <source>
        <dbReference type="ARBA" id="ARBA00009981"/>
    </source>
</evidence>
<dbReference type="Proteomes" id="UP000077339">
    <property type="component" value="Unassembled WGS sequence"/>
</dbReference>
<reference evidence="4 5" key="1">
    <citation type="submission" date="2014-02" db="EMBL/GenBank/DDBJ databases">
        <title>Kosmotoga genome sequencing.</title>
        <authorList>
            <person name="Pollo S.M."/>
            <person name="Charchuk R."/>
            <person name="Nesbo C.L."/>
        </authorList>
    </citation>
    <scope>NUCLEOTIDE SEQUENCE [LARGE SCALE GENOMIC DNA]</scope>
    <source>
        <strain evidence="4 5">S304</strain>
    </source>
</reference>
<organism evidence="4 5">
    <name type="scientific">Kosmotoga arenicorallina S304</name>
    <dbReference type="NCBI Taxonomy" id="1453497"/>
    <lineage>
        <taxon>Bacteria</taxon>
        <taxon>Thermotogati</taxon>
        <taxon>Thermotogota</taxon>
        <taxon>Thermotogae</taxon>
        <taxon>Kosmotogales</taxon>
        <taxon>Kosmotogaceae</taxon>
        <taxon>Kosmotoga</taxon>
    </lineage>
</organism>
<comment type="similarity">
    <text evidence="1 2">Belongs to the phD/YefM antitoxin family.</text>
</comment>
<name>A0A176K0T3_9BACT</name>
<dbReference type="EMBL" id="JFHK01000015">
    <property type="protein sequence ID" value="OAA30151.1"/>
    <property type="molecule type" value="Genomic_DNA"/>
</dbReference>
<dbReference type="SUPFAM" id="SSF143120">
    <property type="entry name" value="YefM-like"/>
    <property type="match status" value="1"/>
</dbReference>
<dbReference type="OrthoDB" id="47703at2"/>
<proteinExistence type="inferred from homology"/>
<keyword evidence="5" id="KW-1185">Reference proteome</keyword>
<evidence type="ECO:0000256" key="2">
    <source>
        <dbReference type="RuleBase" id="RU362080"/>
    </source>
</evidence>
<dbReference type="PATRIC" id="fig|1453497.3.peg.240"/>
<protein>
    <recommendedName>
        <fullName evidence="2">Antitoxin</fullName>
    </recommendedName>
</protein>